<evidence type="ECO:0000313" key="3">
    <source>
        <dbReference type="Proteomes" id="UP000491237"/>
    </source>
</evidence>
<organism evidence="2 3">
    <name type="scientific">Lentilactobacillus parabuchneri</name>
    <dbReference type="NCBI Taxonomy" id="152331"/>
    <lineage>
        <taxon>Bacteria</taxon>
        <taxon>Bacillati</taxon>
        <taxon>Bacillota</taxon>
        <taxon>Bacilli</taxon>
        <taxon>Lactobacillales</taxon>
        <taxon>Lactobacillaceae</taxon>
        <taxon>Lentilactobacillus</taxon>
    </lineage>
</organism>
<dbReference type="SUPFAM" id="SSF88659">
    <property type="entry name" value="Sigma3 and sigma4 domains of RNA polymerase sigma factors"/>
    <property type="match status" value="1"/>
</dbReference>
<dbReference type="PROSITE" id="PS00716">
    <property type="entry name" value="SIGMA70_2"/>
    <property type="match status" value="1"/>
</dbReference>
<evidence type="ECO:0000313" key="2">
    <source>
        <dbReference type="EMBL" id="MSE22046.1"/>
    </source>
</evidence>
<sequence length="54" mass="5934">GIAASDGIAIASASLEEVGKVFGVTRERIRQIEAKALRKLRHPSRSKQLKDFLD</sequence>
<dbReference type="GO" id="GO:0006352">
    <property type="term" value="P:DNA-templated transcription initiation"/>
    <property type="evidence" value="ECO:0007669"/>
    <property type="project" value="InterPro"/>
</dbReference>
<dbReference type="EMBL" id="WKKY01000782">
    <property type="protein sequence ID" value="MSE22046.1"/>
    <property type="molecule type" value="Genomic_DNA"/>
</dbReference>
<dbReference type="GO" id="GO:0003700">
    <property type="term" value="F:DNA-binding transcription factor activity"/>
    <property type="evidence" value="ECO:0007669"/>
    <property type="project" value="InterPro"/>
</dbReference>
<dbReference type="InterPro" id="IPR007630">
    <property type="entry name" value="RNA_pol_sigma70_r4"/>
</dbReference>
<gene>
    <name evidence="2" type="ORF">GKC44_12550</name>
</gene>
<feature type="domain" description="RNA polymerase sigma-70" evidence="1">
    <location>
        <begin position="14"/>
        <end position="40"/>
    </location>
</feature>
<dbReference type="PANTHER" id="PTHR30603:SF60">
    <property type="entry name" value="RNA POLYMERASE SIGMA FACTOR RPOD"/>
    <property type="match status" value="1"/>
</dbReference>
<name>A0A844EL44_9LACO</name>
<dbReference type="Pfam" id="PF04545">
    <property type="entry name" value="Sigma70_r4"/>
    <property type="match status" value="1"/>
</dbReference>
<protein>
    <recommendedName>
        <fullName evidence="1">RNA polymerase sigma-70 domain-containing protein</fullName>
    </recommendedName>
</protein>
<dbReference type="PANTHER" id="PTHR30603">
    <property type="entry name" value="RNA POLYMERASE SIGMA FACTOR RPO"/>
    <property type="match status" value="1"/>
</dbReference>
<dbReference type="InterPro" id="IPR013324">
    <property type="entry name" value="RNA_pol_sigma_r3/r4-like"/>
</dbReference>
<dbReference type="Gene3D" id="1.10.10.10">
    <property type="entry name" value="Winged helix-like DNA-binding domain superfamily/Winged helix DNA-binding domain"/>
    <property type="match status" value="1"/>
</dbReference>
<dbReference type="PRINTS" id="PR00046">
    <property type="entry name" value="SIGMA70FCT"/>
</dbReference>
<feature type="non-terminal residue" evidence="2">
    <location>
        <position position="1"/>
    </location>
</feature>
<evidence type="ECO:0000259" key="1">
    <source>
        <dbReference type="PROSITE" id="PS00716"/>
    </source>
</evidence>
<dbReference type="InterPro" id="IPR036388">
    <property type="entry name" value="WH-like_DNA-bd_sf"/>
</dbReference>
<comment type="caution">
    <text evidence="2">The sequence shown here is derived from an EMBL/GenBank/DDBJ whole genome shotgun (WGS) entry which is preliminary data.</text>
</comment>
<proteinExistence type="predicted"/>
<accession>A0A844EL44</accession>
<reference evidence="2 3" key="1">
    <citation type="submission" date="2019-11" db="EMBL/GenBank/DDBJ databases">
        <title>Draft Genome Sequence of Plant Growth-Promoting Rhizosphere-Associated Bacteria.</title>
        <authorList>
            <person name="Vasilyev I.Y."/>
            <person name="Radchenko V."/>
            <person name="Ilnitskaya E.V."/>
        </authorList>
    </citation>
    <scope>NUCLEOTIDE SEQUENCE [LARGE SCALE GENOMIC DNA]</scope>
    <source>
        <strain evidence="2 3">VRA_07sq_f</strain>
    </source>
</reference>
<dbReference type="InterPro" id="IPR050239">
    <property type="entry name" value="Sigma-70_RNA_pol_init_factors"/>
</dbReference>
<dbReference type="Proteomes" id="UP000491237">
    <property type="component" value="Unassembled WGS sequence"/>
</dbReference>
<dbReference type="InterPro" id="IPR000943">
    <property type="entry name" value="RNA_pol_sigma70"/>
</dbReference>
<dbReference type="AlphaFoldDB" id="A0A844EL44"/>